<evidence type="ECO:0000313" key="2">
    <source>
        <dbReference type="Proteomes" id="UP000282311"/>
    </source>
</evidence>
<dbReference type="Proteomes" id="UP000282311">
    <property type="component" value="Unassembled WGS sequence"/>
</dbReference>
<evidence type="ECO:0000313" key="1">
    <source>
        <dbReference type="EMBL" id="RKN75006.1"/>
    </source>
</evidence>
<dbReference type="OrthoDB" id="2050363at2"/>
<dbReference type="InterPro" id="IPR025127">
    <property type="entry name" value="DUF4054"/>
</dbReference>
<dbReference type="Pfam" id="PF13262">
    <property type="entry name" value="DUF4054"/>
    <property type="match status" value="1"/>
</dbReference>
<keyword evidence="2" id="KW-1185">Reference proteome</keyword>
<accession>A0A3B0BTP5</accession>
<reference evidence="1 2" key="1">
    <citation type="journal article" date="2007" name="Int. J. Syst. Evol. Microbiol.">
        <title>Paenibacillus ginsengarvi sp. nov., isolated from soil from ginseng cultivation.</title>
        <authorList>
            <person name="Yoon M.H."/>
            <person name="Ten L.N."/>
            <person name="Im W.T."/>
        </authorList>
    </citation>
    <scope>NUCLEOTIDE SEQUENCE [LARGE SCALE GENOMIC DNA]</scope>
    <source>
        <strain evidence="1 2">KCTC 13059</strain>
    </source>
</reference>
<gene>
    <name evidence="1" type="ORF">D7M11_26070</name>
</gene>
<organism evidence="1 2">
    <name type="scientific">Paenibacillus ginsengarvi</name>
    <dbReference type="NCBI Taxonomy" id="400777"/>
    <lineage>
        <taxon>Bacteria</taxon>
        <taxon>Bacillati</taxon>
        <taxon>Bacillota</taxon>
        <taxon>Bacilli</taxon>
        <taxon>Bacillales</taxon>
        <taxon>Paenibacillaceae</taxon>
        <taxon>Paenibacillus</taxon>
    </lineage>
</organism>
<name>A0A3B0BTP5_9BACL</name>
<sequence>MSYGPYPGSDAAGLIADASNIRSGTNPPFVLTDLYAVYPQFGPDGNGVYAVPVIVMQMYLDFASTSIKEARWHSYWKVAMCLFIAHFCALHAQSVADPEGGAAAVIAAGQAKGLNTSESVGDVSVSMDYNTITQDLEGWAAWKLTIYGQQLATIGKLVGKGGMYVY</sequence>
<dbReference type="AlphaFoldDB" id="A0A3B0BTP5"/>
<dbReference type="EMBL" id="RBAH01000023">
    <property type="protein sequence ID" value="RKN75006.1"/>
    <property type="molecule type" value="Genomic_DNA"/>
</dbReference>
<protein>
    <submittedName>
        <fullName evidence="1">DUF4054 domain-containing protein</fullName>
    </submittedName>
</protein>
<comment type="caution">
    <text evidence="1">The sequence shown here is derived from an EMBL/GenBank/DDBJ whole genome shotgun (WGS) entry which is preliminary data.</text>
</comment>
<proteinExistence type="predicted"/>